<dbReference type="InterPro" id="IPR041223">
    <property type="entry name" value="ApeA_NTD"/>
</dbReference>
<sequence length="484" mass="54815">MSNLLDSQGIFWWGGTVVPDGFVAPSASIAGHLTVNASGVTELQLLGLLTPGPEAFTTVFKPSEILNENLTIHGILTGGKGHVVLGRLQRNGSTIANSGISIEAFRALDCLFSKESFRPAKIHRFRTMTLDVSGLAEWFGNDGIVISNGRRMYKVSVKMPRAQSFKVDDVRLTVYHRASPSFSVPIASVRTLDIKQFTLLEIKNTKSLELEYYRDEVQHVENLFTLLTGHRVNLPWPRINGRDGSCKYYFGRSFEELPRLKLLDCWTSWTRVSGAFGTLYNALKRGSDDFGPGLHLYLGTRRQSTLFVENRFTNLIWGLESLHRRTAQPRASERSPLQEKIDRIIGQISLEKDRNWLSKKLKNAGEPSLEERLFELFSELPLDFDLGGLREFSKECAKRRNDISHFGGDRGGAYAEFSARLRDITTLLLDLYHALLLYRIGLDSDMLRAWFHRGPSEYKYRMLFNHFGLSKKPKPSHAAQKANK</sequence>
<dbReference type="Pfam" id="PF18739">
    <property type="entry name" value="HEPN_Apea"/>
    <property type="match status" value="1"/>
</dbReference>
<dbReference type="OrthoDB" id="8439908at2"/>
<evidence type="ECO:0000313" key="4">
    <source>
        <dbReference type="Proteomes" id="UP000254573"/>
    </source>
</evidence>
<dbReference type="Proteomes" id="UP000254573">
    <property type="component" value="Unassembled WGS sequence"/>
</dbReference>
<feature type="domain" description="ApeA N-terminal" evidence="2">
    <location>
        <begin position="26"/>
        <end position="236"/>
    </location>
</feature>
<accession>A0A378YX14</accession>
<dbReference type="AlphaFoldDB" id="A0A378YX14"/>
<organism evidence="3 4">
    <name type="scientific">Pandoraea pnomenusa</name>
    <dbReference type="NCBI Taxonomy" id="93220"/>
    <lineage>
        <taxon>Bacteria</taxon>
        <taxon>Pseudomonadati</taxon>
        <taxon>Pseudomonadota</taxon>
        <taxon>Betaproteobacteria</taxon>
        <taxon>Burkholderiales</taxon>
        <taxon>Burkholderiaceae</taxon>
        <taxon>Pandoraea</taxon>
    </lineage>
</organism>
<gene>
    <name evidence="3" type="ORF">NCTC13160_04500</name>
</gene>
<feature type="domain" description="Apea-like HEPN" evidence="1">
    <location>
        <begin position="314"/>
        <end position="445"/>
    </location>
</feature>
<reference evidence="3 4" key="1">
    <citation type="submission" date="2018-06" db="EMBL/GenBank/DDBJ databases">
        <authorList>
            <consortium name="Pathogen Informatics"/>
            <person name="Doyle S."/>
        </authorList>
    </citation>
    <scope>NUCLEOTIDE SEQUENCE [LARGE SCALE GENOMIC DNA]</scope>
    <source>
        <strain evidence="3 4">NCTC13160</strain>
    </source>
</reference>
<dbReference type="InterPro" id="IPR041229">
    <property type="entry name" value="HEPN_Apea"/>
</dbReference>
<dbReference type="EMBL" id="UGSG01000001">
    <property type="protein sequence ID" value="SUA81634.1"/>
    <property type="molecule type" value="Genomic_DNA"/>
</dbReference>
<dbReference type="Pfam" id="PF18862">
    <property type="entry name" value="ApeA_NTD1"/>
    <property type="match status" value="1"/>
</dbReference>
<evidence type="ECO:0000259" key="1">
    <source>
        <dbReference type="Pfam" id="PF18739"/>
    </source>
</evidence>
<evidence type="ECO:0000313" key="3">
    <source>
        <dbReference type="EMBL" id="SUA81634.1"/>
    </source>
</evidence>
<dbReference type="RefSeq" id="WP_147291621.1">
    <property type="nucleotide sequence ID" value="NZ_CP009553.3"/>
</dbReference>
<proteinExistence type="predicted"/>
<name>A0A378YX14_9BURK</name>
<evidence type="ECO:0000259" key="2">
    <source>
        <dbReference type="Pfam" id="PF18862"/>
    </source>
</evidence>
<protein>
    <submittedName>
        <fullName evidence="3">Uncharacterized protein</fullName>
    </submittedName>
</protein>